<reference evidence="1 2" key="1">
    <citation type="journal article" date="2018" name="New Phytol.">
        <title>Phylogenomics of Endogonaceae and evolution of mycorrhizas within Mucoromycota.</title>
        <authorList>
            <person name="Chang Y."/>
            <person name="Desiro A."/>
            <person name="Na H."/>
            <person name="Sandor L."/>
            <person name="Lipzen A."/>
            <person name="Clum A."/>
            <person name="Barry K."/>
            <person name="Grigoriev I.V."/>
            <person name="Martin F.M."/>
            <person name="Stajich J.E."/>
            <person name="Smith M.E."/>
            <person name="Bonito G."/>
            <person name="Spatafora J.W."/>
        </authorList>
    </citation>
    <scope>NUCLEOTIDE SEQUENCE [LARGE SCALE GENOMIC DNA]</scope>
    <source>
        <strain evidence="1 2">AD002</strain>
    </source>
</reference>
<evidence type="ECO:0000313" key="2">
    <source>
        <dbReference type="Proteomes" id="UP000274822"/>
    </source>
</evidence>
<organism evidence="1 2">
    <name type="scientific">Jimgerdemannia flammicorona</name>
    <dbReference type="NCBI Taxonomy" id="994334"/>
    <lineage>
        <taxon>Eukaryota</taxon>
        <taxon>Fungi</taxon>
        <taxon>Fungi incertae sedis</taxon>
        <taxon>Mucoromycota</taxon>
        <taxon>Mucoromycotina</taxon>
        <taxon>Endogonomycetes</taxon>
        <taxon>Endogonales</taxon>
        <taxon>Endogonaceae</taxon>
        <taxon>Jimgerdemannia</taxon>
    </lineage>
</organism>
<dbReference type="EMBL" id="RBNJ01009563">
    <property type="protein sequence ID" value="RUS26828.1"/>
    <property type="molecule type" value="Genomic_DNA"/>
</dbReference>
<gene>
    <name evidence="1" type="ORF">BC938DRAFT_484066</name>
</gene>
<comment type="caution">
    <text evidence="1">The sequence shown here is derived from an EMBL/GenBank/DDBJ whole genome shotgun (WGS) entry which is preliminary data.</text>
</comment>
<name>A0A433QAK5_9FUNG</name>
<keyword evidence="2" id="KW-1185">Reference proteome</keyword>
<dbReference type="AlphaFoldDB" id="A0A433QAK5"/>
<protein>
    <submittedName>
        <fullName evidence="1">Uncharacterized protein</fullName>
    </submittedName>
</protein>
<sequence>MRHEPIYIGGEVFPSQPLPQILAGVQPNTLSRCQRTASNGKLCVRVHRRASQGDILVRWWVLEVDFGCA</sequence>
<proteinExistence type="predicted"/>
<evidence type="ECO:0000313" key="1">
    <source>
        <dbReference type="EMBL" id="RUS26828.1"/>
    </source>
</evidence>
<dbReference type="Proteomes" id="UP000274822">
    <property type="component" value="Unassembled WGS sequence"/>
</dbReference>
<accession>A0A433QAK5</accession>